<evidence type="ECO:0000313" key="5">
    <source>
        <dbReference type="Proteomes" id="UP000198575"/>
    </source>
</evidence>
<name>A0A1I4VF19_9GAMM</name>
<dbReference type="Pfam" id="PF00990">
    <property type="entry name" value="GGDEF"/>
    <property type="match status" value="1"/>
</dbReference>
<proteinExistence type="predicted"/>
<feature type="domain" description="EAL" evidence="2">
    <location>
        <begin position="576"/>
        <end position="830"/>
    </location>
</feature>
<evidence type="ECO:0000259" key="2">
    <source>
        <dbReference type="PROSITE" id="PS50883"/>
    </source>
</evidence>
<dbReference type="InterPro" id="IPR012226">
    <property type="entry name" value="Diguanyl_cyclase/Pdiesterase"/>
</dbReference>
<dbReference type="SMART" id="SM00065">
    <property type="entry name" value="GAF"/>
    <property type="match status" value="1"/>
</dbReference>
<dbReference type="Gene3D" id="3.20.20.450">
    <property type="entry name" value="EAL domain"/>
    <property type="match status" value="1"/>
</dbReference>
<evidence type="ECO:0000313" key="4">
    <source>
        <dbReference type="EMBL" id="SFM99720.1"/>
    </source>
</evidence>
<dbReference type="PANTHER" id="PTHR44757:SF2">
    <property type="entry name" value="BIOFILM ARCHITECTURE MAINTENANCE PROTEIN MBAA"/>
    <property type="match status" value="1"/>
</dbReference>
<dbReference type="InterPro" id="IPR052155">
    <property type="entry name" value="Biofilm_reg_signaling"/>
</dbReference>
<protein>
    <submittedName>
        <fullName evidence="4">PAS domain S-box-containing protein/diguanylate cyclase (GGDEF) domain-containing protein</fullName>
    </submittedName>
</protein>
<dbReference type="Pfam" id="PF08447">
    <property type="entry name" value="PAS_3"/>
    <property type="match status" value="1"/>
</dbReference>
<dbReference type="InterPro" id="IPR003018">
    <property type="entry name" value="GAF"/>
</dbReference>
<dbReference type="CDD" id="cd01948">
    <property type="entry name" value="EAL"/>
    <property type="match status" value="1"/>
</dbReference>
<dbReference type="NCBIfam" id="TIGR00254">
    <property type="entry name" value="GGDEF"/>
    <property type="match status" value="1"/>
</dbReference>
<keyword evidence="5" id="KW-1185">Reference proteome</keyword>
<accession>A0A1I4VF19</accession>
<dbReference type="InterPro" id="IPR000014">
    <property type="entry name" value="PAS"/>
</dbReference>
<dbReference type="InterPro" id="IPR035919">
    <property type="entry name" value="EAL_sf"/>
</dbReference>
<dbReference type="InterPro" id="IPR029016">
    <property type="entry name" value="GAF-like_dom_sf"/>
</dbReference>
<dbReference type="SUPFAM" id="SSF55785">
    <property type="entry name" value="PYP-like sensor domain (PAS domain)"/>
    <property type="match status" value="2"/>
</dbReference>
<dbReference type="Gene3D" id="3.30.450.20">
    <property type="entry name" value="PAS domain"/>
    <property type="match status" value="2"/>
</dbReference>
<dbReference type="InterPro" id="IPR035965">
    <property type="entry name" value="PAS-like_dom_sf"/>
</dbReference>
<dbReference type="InterPro" id="IPR013656">
    <property type="entry name" value="PAS_4"/>
</dbReference>
<dbReference type="SMART" id="SM00091">
    <property type="entry name" value="PAS"/>
    <property type="match status" value="2"/>
</dbReference>
<dbReference type="InterPro" id="IPR013655">
    <property type="entry name" value="PAS_fold_3"/>
</dbReference>
<feature type="domain" description="GGDEF" evidence="3">
    <location>
        <begin position="435"/>
        <end position="567"/>
    </location>
</feature>
<dbReference type="SUPFAM" id="SSF141868">
    <property type="entry name" value="EAL domain-like"/>
    <property type="match status" value="1"/>
</dbReference>
<dbReference type="PROSITE" id="PS50883">
    <property type="entry name" value="EAL"/>
    <property type="match status" value="1"/>
</dbReference>
<dbReference type="InterPro" id="IPR001633">
    <property type="entry name" value="EAL_dom"/>
</dbReference>
<dbReference type="CDD" id="cd01949">
    <property type="entry name" value="GGDEF"/>
    <property type="match status" value="1"/>
</dbReference>
<dbReference type="SMART" id="SM00267">
    <property type="entry name" value="GGDEF"/>
    <property type="match status" value="1"/>
</dbReference>
<dbReference type="PROSITE" id="PS50887">
    <property type="entry name" value="GGDEF"/>
    <property type="match status" value="1"/>
</dbReference>
<dbReference type="PROSITE" id="PS50112">
    <property type="entry name" value="PAS"/>
    <property type="match status" value="1"/>
</dbReference>
<dbReference type="InterPro" id="IPR043128">
    <property type="entry name" value="Rev_trsase/Diguanyl_cyclase"/>
</dbReference>
<dbReference type="STRING" id="578942.SAMN05216289_10222"/>
<dbReference type="SUPFAM" id="SSF55073">
    <property type="entry name" value="Nucleotide cyclase"/>
    <property type="match status" value="1"/>
</dbReference>
<reference evidence="4 5" key="1">
    <citation type="submission" date="2016-10" db="EMBL/GenBank/DDBJ databases">
        <authorList>
            <person name="de Groot N.N."/>
        </authorList>
    </citation>
    <scope>NUCLEOTIDE SEQUENCE [LARGE SCALE GENOMIC DNA]</scope>
    <source>
        <strain evidence="4 5">CGMCC 1.7659</strain>
    </source>
</reference>
<dbReference type="AlphaFoldDB" id="A0A1I4VF19"/>
<dbReference type="InterPro" id="IPR000160">
    <property type="entry name" value="GGDEF_dom"/>
</dbReference>
<dbReference type="Gene3D" id="3.30.70.270">
    <property type="match status" value="1"/>
</dbReference>
<organism evidence="4 5">
    <name type="scientific">Dokdonella immobilis</name>
    <dbReference type="NCBI Taxonomy" id="578942"/>
    <lineage>
        <taxon>Bacteria</taxon>
        <taxon>Pseudomonadati</taxon>
        <taxon>Pseudomonadota</taxon>
        <taxon>Gammaproteobacteria</taxon>
        <taxon>Lysobacterales</taxon>
        <taxon>Rhodanobacteraceae</taxon>
        <taxon>Dokdonella</taxon>
    </lineage>
</organism>
<gene>
    <name evidence="4" type="ORF">SAMN05216289_10222</name>
</gene>
<dbReference type="Proteomes" id="UP000198575">
    <property type="component" value="Unassembled WGS sequence"/>
</dbReference>
<dbReference type="InterPro" id="IPR029787">
    <property type="entry name" value="Nucleotide_cyclase"/>
</dbReference>
<dbReference type="PIRSF" id="PIRSF005925">
    <property type="entry name" value="Dos"/>
    <property type="match status" value="1"/>
</dbReference>
<dbReference type="NCBIfam" id="TIGR00229">
    <property type="entry name" value="sensory_box"/>
    <property type="match status" value="1"/>
</dbReference>
<dbReference type="SMART" id="SM00052">
    <property type="entry name" value="EAL"/>
    <property type="match status" value="1"/>
</dbReference>
<dbReference type="EMBL" id="FOVF01000002">
    <property type="protein sequence ID" value="SFM99720.1"/>
    <property type="molecule type" value="Genomic_DNA"/>
</dbReference>
<dbReference type="PANTHER" id="PTHR44757">
    <property type="entry name" value="DIGUANYLATE CYCLASE DGCP"/>
    <property type="match status" value="1"/>
</dbReference>
<evidence type="ECO:0000259" key="3">
    <source>
        <dbReference type="PROSITE" id="PS50887"/>
    </source>
</evidence>
<feature type="domain" description="PAS" evidence="1">
    <location>
        <begin position="301"/>
        <end position="340"/>
    </location>
</feature>
<dbReference type="Pfam" id="PF08448">
    <property type="entry name" value="PAS_4"/>
    <property type="match status" value="1"/>
</dbReference>
<dbReference type="Gene3D" id="3.30.450.40">
    <property type="match status" value="1"/>
</dbReference>
<dbReference type="RefSeq" id="WP_245778757.1">
    <property type="nucleotide sequence ID" value="NZ_FOVF01000002.1"/>
</dbReference>
<dbReference type="Pfam" id="PF00563">
    <property type="entry name" value="EAL"/>
    <property type="match status" value="1"/>
</dbReference>
<dbReference type="Pfam" id="PF13185">
    <property type="entry name" value="GAF_2"/>
    <property type="match status" value="1"/>
</dbReference>
<evidence type="ECO:0000259" key="1">
    <source>
        <dbReference type="PROSITE" id="PS50112"/>
    </source>
</evidence>
<sequence>MEEWHESTEPCGAQLSNATLVLDSSGRCTSLSDAAVRLLTGGPAGDLVGRVVWGAFPSGVGDSLRHSAAIAMERQEILTLETRWLPENRWIECTIQPRPDSMCIGFRDVTTRRRVDRMSEGHREVLTGIAAQHPLADNLTLIAQLHEELNPGALCSILLVDADGRHVLHGAAPSLPTAYNSAIHGVAIGEGQGSCGTALHRRERVIVADVATDPLWSDFRDVAIENGLLACWSTPVFGSNGRALGSFAVYHRDARKPSDYELDCVDQMLTITTIAIESAQLLERVQERDGFFALSLEIYCVFDIRSQRIIQANPAFSQVTGFSEAELASRSYDAFVHPDDLGSCAAAVAALRNEGDRVSQVTYRFRCKDGSYRWLSWDSFVGPDGKAFAVGRDVSEKLRAEAELAHAASHDAVTGLPHRIVFEAALAAMVGSAEDPVWVMLIGLDRFQVVNEFMGHFIGDDVLRRVAMRLQDALGGNGRIARFAGDEFAIACATPEHAEMLALAARLRTAVATPIESNDYRVILSASMGISHSPDHGLDTQDLLSRAEAAMHRAKRQGRDCIVEFSVEEMEDTESRLTLGRSLRGAVQRGEMELHYQPQRDATSLALTGFEALIRWISPELGRVSPARFIPIAETLGMMPEIGEWVVGEVCRQAREWLDQGHRDFEIAFNVSAQELQRPGFVDQVRDALSVHEVPASTLNIELTESSLMENVDRVRRTLAELRAIGTRLSLDDFGTGYSSLAYLKQFPIDKLKIDQRFVRGLPYSDDDAAIAQTIVVLAHQLRMRVSAEGVETGEQAEFLRKLGCDELQGYYLGRPAAAPSASAFFPAAQVTATGDASESLQNAS</sequence>
<dbReference type="SUPFAM" id="SSF55781">
    <property type="entry name" value="GAF domain-like"/>
    <property type="match status" value="1"/>
</dbReference>
<dbReference type="CDD" id="cd00130">
    <property type="entry name" value="PAS"/>
    <property type="match status" value="2"/>
</dbReference>